<keyword evidence="5" id="KW-1185">Reference proteome</keyword>
<dbReference type="PANTHER" id="PTHR46825">
    <property type="entry name" value="D-ALANYL-D-ALANINE-CARBOXYPEPTIDASE/ENDOPEPTIDASE AMPH"/>
    <property type="match status" value="1"/>
</dbReference>
<feature type="domain" description="Beta-lactamase-related" evidence="2">
    <location>
        <begin position="81"/>
        <end position="420"/>
    </location>
</feature>
<dbReference type="Gene3D" id="3.40.710.10">
    <property type="entry name" value="DD-peptidase/beta-lactamase superfamily"/>
    <property type="match status" value="1"/>
</dbReference>
<dbReference type="Pfam" id="PF11954">
    <property type="entry name" value="DUF3471"/>
    <property type="match status" value="1"/>
</dbReference>
<feature type="domain" description="Peptidase S12 Pab87-related C-terminal" evidence="3">
    <location>
        <begin position="453"/>
        <end position="528"/>
    </location>
</feature>
<protein>
    <submittedName>
        <fullName evidence="4">Penicillin-binding protein</fullName>
    </submittedName>
</protein>
<proteinExistence type="predicted"/>
<organism evidence="4 5">
    <name type="scientific">Gordonia terrae NBRC 100016</name>
    <dbReference type="NCBI Taxonomy" id="1089454"/>
    <lineage>
        <taxon>Bacteria</taxon>
        <taxon>Bacillati</taxon>
        <taxon>Actinomycetota</taxon>
        <taxon>Actinomycetes</taxon>
        <taxon>Mycobacteriales</taxon>
        <taxon>Gordoniaceae</taxon>
        <taxon>Gordonia</taxon>
    </lineage>
</organism>
<dbReference type="Gene3D" id="2.40.128.600">
    <property type="match status" value="1"/>
</dbReference>
<sequence>MATAHSVPVRCPGHEPPRVSRWGRLSMATCSAVAVIALVAACDSGSSGTGAPPSGSSPANPNSVAAEPLPADAVDKAVGQLDDLVNSMMESTKIPGVAVAVVSGGETKYAKGFGVKDITTGDAVDANTVFQLASVSKSVGSTVVAAAVTDKTVTWEMPIVESLPWFALAEPYVTRTVTVGDMYSHRSGLPDHAGDKLEDMGYSRDEILQRMRFMPLDPFRISYAYTNFGVTAGGEAVAVKAGTDWATLSQDLIYGPLGMTSTSSRYVDFERRADRAVGHIKEDDKWVKTPIPREPDAQSPAGGVSSTVNDMAIWLKMVLAQGKHNGQEVVAPDALLPAVSPQVVSNPPQTPDSRAGSYGYGFNVGVTEDARTQFNHAGAFASGAGTVFSILPSGDTAIVVLSNAAPVGAVDAIAAEFMDLVQFGEIRNDWRDLYAKAYAPLSVPEGELVGKEQPSNPAPSQPLPSYVGAYANPVYGPAEVVERDGKLVLEMGPGGVRKHELAHWDGNTFTFRLLNENAEPGSISQVTFDGPRMTIEYYDDEESNGEFIRR</sequence>
<accession>A0ABQ0HIY4</accession>
<dbReference type="InterPro" id="IPR021860">
    <property type="entry name" value="Peptidase_S12_Pab87-rel_C"/>
</dbReference>
<name>A0ABQ0HIY4_9ACTN</name>
<dbReference type="PANTHER" id="PTHR46825:SF15">
    <property type="entry name" value="BETA-LACTAMASE-RELATED DOMAIN-CONTAINING PROTEIN"/>
    <property type="match status" value="1"/>
</dbReference>
<gene>
    <name evidence="4" type="ORF">GOTRE_136_00130</name>
</gene>
<reference evidence="4 5" key="1">
    <citation type="submission" date="2012-02" db="EMBL/GenBank/DDBJ databases">
        <title>Whole genome shotgun sequence of Gordonia terrae NBRC 100016.</title>
        <authorList>
            <person name="Takarada H."/>
            <person name="Hosoyama A."/>
            <person name="Tsuchikane K."/>
            <person name="Katsumata H."/>
            <person name="Yamazaki S."/>
            <person name="Fujita N."/>
        </authorList>
    </citation>
    <scope>NUCLEOTIDE SEQUENCE [LARGE SCALE GENOMIC DNA]</scope>
    <source>
        <strain evidence="4 5">NBRC 100016</strain>
    </source>
</reference>
<evidence type="ECO:0000259" key="2">
    <source>
        <dbReference type="Pfam" id="PF00144"/>
    </source>
</evidence>
<dbReference type="InterPro" id="IPR050491">
    <property type="entry name" value="AmpC-like"/>
</dbReference>
<dbReference type="Proteomes" id="UP000004881">
    <property type="component" value="Unassembled WGS sequence"/>
</dbReference>
<feature type="region of interest" description="Disordered" evidence="1">
    <location>
        <begin position="47"/>
        <end position="66"/>
    </location>
</feature>
<evidence type="ECO:0000259" key="3">
    <source>
        <dbReference type="Pfam" id="PF11954"/>
    </source>
</evidence>
<dbReference type="InterPro" id="IPR001466">
    <property type="entry name" value="Beta-lactam-related"/>
</dbReference>
<dbReference type="EMBL" id="BAFD01000102">
    <property type="protein sequence ID" value="GAB45850.1"/>
    <property type="molecule type" value="Genomic_DNA"/>
</dbReference>
<dbReference type="SUPFAM" id="SSF56601">
    <property type="entry name" value="beta-lactamase/transpeptidase-like"/>
    <property type="match status" value="1"/>
</dbReference>
<evidence type="ECO:0000256" key="1">
    <source>
        <dbReference type="SAM" id="MobiDB-lite"/>
    </source>
</evidence>
<evidence type="ECO:0000313" key="5">
    <source>
        <dbReference type="Proteomes" id="UP000004881"/>
    </source>
</evidence>
<evidence type="ECO:0000313" key="4">
    <source>
        <dbReference type="EMBL" id="GAB45850.1"/>
    </source>
</evidence>
<comment type="caution">
    <text evidence="4">The sequence shown here is derived from an EMBL/GenBank/DDBJ whole genome shotgun (WGS) entry which is preliminary data.</text>
</comment>
<dbReference type="Pfam" id="PF00144">
    <property type="entry name" value="Beta-lactamase"/>
    <property type="match status" value="1"/>
</dbReference>
<dbReference type="InterPro" id="IPR012338">
    <property type="entry name" value="Beta-lactam/transpept-like"/>
</dbReference>